<evidence type="ECO:0000256" key="1">
    <source>
        <dbReference type="SAM" id="MobiDB-lite"/>
    </source>
</evidence>
<evidence type="ECO:0000313" key="3">
    <source>
        <dbReference type="Proteomes" id="UP000254937"/>
    </source>
</evidence>
<gene>
    <name evidence="2" type="ORF">M752DRAFT_67247</name>
</gene>
<dbReference type="AlphaFoldDB" id="A0A370PXM3"/>
<keyword evidence="3" id="KW-1185">Reference proteome</keyword>
<protein>
    <submittedName>
        <fullName evidence="2">Uncharacterized protein</fullName>
    </submittedName>
</protein>
<sequence length="92" mass="10573">MLQKYRATQCENKKNSPAPAPIRHQPSPYGVALLHFRPPNPPERARKSFSFFTQARQQDALFGKEAKMDDSYLLSAYFLGRNFRATRSLISL</sequence>
<proteinExistence type="predicted"/>
<accession>A0A370PXM3</accession>
<feature type="region of interest" description="Disordered" evidence="1">
    <location>
        <begin position="1"/>
        <end position="26"/>
    </location>
</feature>
<dbReference type="Proteomes" id="UP000254937">
    <property type="component" value="Unassembled WGS sequence"/>
</dbReference>
<dbReference type="EMBL" id="KZ851845">
    <property type="protein sequence ID" value="RDK46938.1"/>
    <property type="molecule type" value="Genomic_DNA"/>
</dbReference>
<name>A0A370PXM3_ASPPH</name>
<reference evidence="2 3" key="1">
    <citation type="submission" date="2018-07" db="EMBL/GenBank/DDBJ databases">
        <title>Section-level genome sequencing of Aspergillus section Nigri to investigate inter- and intra-species variation.</title>
        <authorList>
            <consortium name="DOE Joint Genome Institute"/>
            <person name="Vesth T.C."/>
            <person name="Nybo J.L."/>
            <person name="Theobald S."/>
            <person name="Frisvad J.C."/>
            <person name="Larsen T.O."/>
            <person name="Nielsen K.F."/>
            <person name="Hoof J.B."/>
            <person name="Brandl J."/>
            <person name="Salamov A."/>
            <person name="Riley R."/>
            <person name="Gladden J.M."/>
            <person name="Phatale P."/>
            <person name="Nielsen M.T."/>
            <person name="Lyhne E.K."/>
            <person name="Kogle M.E."/>
            <person name="Strasser K."/>
            <person name="McDonnell E."/>
            <person name="Barry K."/>
            <person name="Clum A."/>
            <person name="Chen C."/>
            <person name="Nolan M."/>
            <person name="Sandor L."/>
            <person name="Kuo A."/>
            <person name="Lipzen A."/>
            <person name="Hainaut M."/>
            <person name="Drula E."/>
            <person name="Tsang A."/>
            <person name="Magnuson J.K."/>
            <person name="Henrissat B."/>
            <person name="Wiebenga A."/>
            <person name="Simmons B.A."/>
            <person name="Makela M.R."/>
            <person name="De vries R.P."/>
            <person name="Grigoriev I.V."/>
            <person name="Mortensen U.H."/>
            <person name="Baker S.E."/>
            <person name="Andersen M.R."/>
        </authorList>
    </citation>
    <scope>NUCLEOTIDE SEQUENCE [LARGE SCALE GENOMIC DNA]</scope>
    <source>
        <strain evidence="2 3">ATCC 13157</strain>
    </source>
</reference>
<organism evidence="2 3">
    <name type="scientific">Aspergillus phoenicis ATCC 13157</name>
    <dbReference type="NCBI Taxonomy" id="1353007"/>
    <lineage>
        <taxon>Eukaryota</taxon>
        <taxon>Fungi</taxon>
        <taxon>Dikarya</taxon>
        <taxon>Ascomycota</taxon>
        <taxon>Pezizomycotina</taxon>
        <taxon>Eurotiomycetes</taxon>
        <taxon>Eurotiomycetidae</taxon>
        <taxon>Eurotiales</taxon>
        <taxon>Aspergillaceae</taxon>
        <taxon>Aspergillus</taxon>
    </lineage>
</organism>
<evidence type="ECO:0000313" key="2">
    <source>
        <dbReference type="EMBL" id="RDK46938.1"/>
    </source>
</evidence>